<evidence type="ECO:0000256" key="4">
    <source>
        <dbReference type="ARBA" id="ARBA00022687"/>
    </source>
</evidence>
<accession>A0ABM1BL80</accession>
<feature type="compositionally biased region" description="Basic and acidic residues" evidence="8">
    <location>
        <begin position="89"/>
        <end position="109"/>
    </location>
</feature>
<keyword evidence="6" id="KW-0472">Membrane</keyword>
<gene>
    <name evidence="10" type="primary">LOC106468370</name>
</gene>
<evidence type="ECO:0000256" key="2">
    <source>
        <dbReference type="ARBA" id="ARBA00022475"/>
    </source>
</evidence>
<evidence type="ECO:0000256" key="8">
    <source>
        <dbReference type="SAM" id="MobiDB-lite"/>
    </source>
</evidence>
<comment type="function">
    <text evidence="7">Cell autonomous antagonist of the canonical Wnt signaling pathway.</text>
</comment>
<evidence type="ECO:0000313" key="9">
    <source>
        <dbReference type="Proteomes" id="UP000694941"/>
    </source>
</evidence>
<dbReference type="PANTHER" id="PTHR22611:SF9">
    <property type="entry name" value="PROTEIN NAKED CUTICLE"/>
    <property type="match status" value="1"/>
</dbReference>
<comment type="similarity">
    <text evidence="1 7">Belongs to the NKD family.</text>
</comment>
<protein>
    <recommendedName>
        <fullName evidence="7">Protein naked cuticle homolog</fullName>
    </recommendedName>
</protein>
<keyword evidence="9" id="KW-1185">Reference proteome</keyword>
<feature type="compositionally biased region" description="Basic and acidic residues" evidence="8">
    <location>
        <begin position="436"/>
        <end position="449"/>
    </location>
</feature>
<evidence type="ECO:0000256" key="7">
    <source>
        <dbReference type="RuleBase" id="RU367060"/>
    </source>
</evidence>
<dbReference type="InterPro" id="IPR040140">
    <property type="entry name" value="Nkd-like"/>
</dbReference>
<dbReference type="Proteomes" id="UP000694941">
    <property type="component" value="Unplaced"/>
</dbReference>
<keyword evidence="4 7" id="KW-0879">Wnt signaling pathway</keyword>
<evidence type="ECO:0000256" key="6">
    <source>
        <dbReference type="ARBA" id="ARBA00023136"/>
    </source>
</evidence>
<reference evidence="10" key="1">
    <citation type="submission" date="2025-08" db="UniProtKB">
        <authorList>
            <consortium name="RefSeq"/>
        </authorList>
    </citation>
    <scope>IDENTIFICATION</scope>
    <source>
        <tissue evidence="10">Muscle</tissue>
    </source>
</reference>
<feature type="region of interest" description="Disordered" evidence="8">
    <location>
        <begin position="87"/>
        <end position="111"/>
    </location>
</feature>
<dbReference type="GeneID" id="106468370"/>
<keyword evidence="5" id="KW-0479">Metal-binding</keyword>
<organism evidence="9 10">
    <name type="scientific">Limulus polyphemus</name>
    <name type="common">Atlantic horseshoe crab</name>
    <dbReference type="NCBI Taxonomy" id="6850"/>
    <lineage>
        <taxon>Eukaryota</taxon>
        <taxon>Metazoa</taxon>
        <taxon>Ecdysozoa</taxon>
        <taxon>Arthropoda</taxon>
        <taxon>Chelicerata</taxon>
        <taxon>Merostomata</taxon>
        <taxon>Xiphosura</taxon>
        <taxon>Limulidae</taxon>
        <taxon>Limulus</taxon>
    </lineage>
</organism>
<feature type="region of interest" description="Disordered" evidence="8">
    <location>
        <begin position="253"/>
        <end position="277"/>
    </location>
</feature>
<keyword evidence="2 7" id="KW-1003">Cell membrane</keyword>
<proteinExistence type="inferred from homology"/>
<dbReference type="PANTHER" id="PTHR22611">
    <property type="entry name" value="PROTEIN NAKED CUTICLE"/>
    <property type="match status" value="1"/>
</dbReference>
<evidence type="ECO:0000313" key="10">
    <source>
        <dbReference type="RefSeq" id="XP_013784242.1"/>
    </source>
</evidence>
<feature type="compositionally biased region" description="Polar residues" evidence="8">
    <location>
        <begin position="267"/>
        <end position="277"/>
    </location>
</feature>
<feature type="region of interest" description="Disordered" evidence="8">
    <location>
        <begin position="180"/>
        <end position="205"/>
    </location>
</feature>
<dbReference type="RefSeq" id="XP_013784242.1">
    <property type="nucleotide sequence ID" value="XM_013928788.2"/>
</dbReference>
<evidence type="ECO:0000256" key="5">
    <source>
        <dbReference type="ARBA" id="ARBA00022723"/>
    </source>
</evidence>
<feature type="compositionally biased region" description="Polar residues" evidence="8">
    <location>
        <begin position="463"/>
        <end position="476"/>
    </location>
</feature>
<evidence type="ECO:0000256" key="1">
    <source>
        <dbReference type="ARBA" id="ARBA00007081"/>
    </source>
</evidence>
<comment type="subcellular location">
    <subcellularLocation>
        <location evidence="7">Cell membrane</location>
    </subcellularLocation>
    <subcellularLocation>
        <location evidence="7">Cytoplasm</location>
    </subcellularLocation>
</comment>
<sequence length="544" mass="62730">MGKVQSKHGECFLVNAHFNPLCQTDEDVNKLKTVNYVNRDKNSSSSGLSLSLTDDILQNQVECELGKTETLQVNLPSEALLSELANKYSMEDKPEKAQEEKSEKEERTELSMNEVSCDLSVSDLEKQEFSFTLYNFNGHGNVTKDDVAGLVRSIHETLGKSVKLPPSGSRTIKVRLAISPDSTSPEEKEVTLPSKSTTPKETDNIKTPVNEFKQCSNQSVNTCSTYLSFSSPEKENSKFKCQNSSPVTNNLLTSTAETKPTGCSPATPKSQRGCRSSSLQRQEIIQESVEKSCLDCSEENRRQPGEKHWHKRRHRHHRSCRNHIAECCDRYNHYLNLDVDEKFPYESRYPFSYGLSEKNHMDSRLPYHQEVTESHCNKKLGHCSHQRSKSHDANTTARLFHYRMFSNQKDDLLNLNFDLCDLLPEEKFDWERQLPHRRSKSYDVHDHSKSNFLNSPKAKQRTNRGVTFTAPTTGASPNHHHKQKHRERERMRTMQQVADWLKKEHLGEMSKEDSTSNSQVVIQRHEHHHFHEHVHHHYHHYVPS</sequence>
<evidence type="ECO:0000256" key="3">
    <source>
        <dbReference type="ARBA" id="ARBA00022490"/>
    </source>
</evidence>
<feature type="region of interest" description="Disordered" evidence="8">
    <location>
        <begin position="436"/>
        <end position="489"/>
    </location>
</feature>
<keyword evidence="3" id="KW-0963">Cytoplasm</keyword>
<name>A0ABM1BL80_LIMPO</name>